<dbReference type="Proteomes" id="UP000285961">
    <property type="component" value="Unassembled WGS sequence"/>
</dbReference>
<dbReference type="AlphaFoldDB" id="A0A419EW05"/>
<reference evidence="2 3" key="1">
    <citation type="journal article" date="2017" name="ISME J.">
        <title>Energy and carbon metabolisms in a deep terrestrial subsurface fluid microbial community.</title>
        <authorList>
            <person name="Momper L."/>
            <person name="Jungbluth S.P."/>
            <person name="Lee M.D."/>
            <person name="Amend J.P."/>
        </authorList>
    </citation>
    <scope>NUCLEOTIDE SEQUENCE [LARGE SCALE GENOMIC DNA]</scope>
    <source>
        <strain evidence="2">SURF_17</strain>
    </source>
</reference>
<dbReference type="PANTHER" id="PTHR10605:SF56">
    <property type="entry name" value="BIFUNCTIONAL HEPARAN SULFATE N-DEACETYLASE_N-SULFOTRANSFERASE"/>
    <property type="match status" value="1"/>
</dbReference>
<proteinExistence type="predicted"/>
<protein>
    <submittedName>
        <fullName evidence="2">Sulfotransferase</fullName>
    </submittedName>
</protein>
<name>A0A419EW05_9BACT</name>
<accession>A0A419EW05</accession>
<dbReference type="InterPro" id="IPR037359">
    <property type="entry name" value="NST/OST"/>
</dbReference>
<gene>
    <name evidence="2" type="ORF">C4532_12050</name>
</gene>
<dbReference type="EMBL" id="QZKI01000089">
    <property type="protein sequence ID" value="RJP68701.1"/>
    <property type="molecule type" value="Genomic_DNA"/>
</dbReference>
<evidence type="ECO:0000313" key="2">
    <source>
        <dbReference type="EMBL" id="RJP68701.1"/>
    </source>
</evidence>
<dbReference type="Pfam" id="PF13469">
    <property type="entry name" value="Sulfotransfer_3"/>
    <property type="match status" value="1"/>
</dbReference>
<keyword evidence="1 2" id="KW-0808">Transferase</keyword>
<sequence>MTEHKKVIMPNFFIVGAAKCGTTTLYEYLRMHPGVFMSRLKEPAFFAADSMLKRRNGIKDTKRKIVTEFESYSKLFEDSCGRPVIGEASTDYLYYHAEAIPKMKRYLGNPKIIIMLRNPVERAYSAYMHLVRDNREFLPFEEALTSEGSRMKEGWSSSWYYTAKGYYCDQVRAYLEHFAEVKVCLFDDLQKNPVVLAQEVYDFLGVDATFVPSIGTKYNVSGVPRFKRINAFFIEPSWLQSLTKGIGKFILKEEGWVKLRDTTRAKILTKVEMTPETRQYLEGQYHDEIIRLQTLIRRDLTSWLGA</sequence>
<evidence type="ECO:0000313" key="3">
    <source>
        <dbReference type="Proteomes" id="UP000285961"/>
    </source>
</evidence>
<organism evidence="2 3">
    <name type="scientific">Candidatus Abyssobacteria bacterium SURF_17</name>
    <dbReference type="NCBI Taxonomy" id="2093361"/>
    <lineage>
        <taxon>Bacteria</taxon>
        <taxon>Pseudomonadati</taxon>
        <taxon>Candidatus Hydrogenedentota</taxon>
        <taxon>Candidatus Abyssobacteria</taxon>
    </lineage>
</organism>
<evidence type="ECO:0000256" key="1">
    <source>
        <dbReference type="ARBA" id="ARBA00022679"/>
    </source>
</evidence>
<dbReference type="SUPFAM" id="SSF52540">
    <property type="entry name" value="P-loop containing nucleoside triphosphate hydrolases"/>
    <property type="match status" value="1"/>
</dbReference>
<dbReference type="InterPro" id="IPR027417">
    <property type="entry name" value="P-loop_NTPase"/>
</dbReference>
<comment type="caution">
    <text evidence="2">The sequence shown here is derived from an EMBL/GenBank/DDBJ whole genome shotgun (WGS) entry which is preliminary data.</text>
</comment>
<dbReference type="Gene3D" id="3.40.50.300">
    <property type="entry name" value="P-loop containing nucleotide triphosphate hydrolases"/>
    <property type="match status" value="1"/>
</dbReference>
<dbReference type="PANTHER" id="PTHR10605">
    <property type="entry name" value="HEPARAN SULFATE SULFOTRANSFERASE"/>
    <property type="match status" value="1"/>
</dbReference>
<dbReference type="GO" id="GO:0008146">
    <property type="term" value="F:sulfotransferase activity"/>
    <property type="evidence" value="ECO:0007669"/>
    <property type="project" value="InterPro"/>
</dbReference>